<organism evidence="10 11">
    <name type="scientific">Stylonychia lemnae</name>
    <name type="common">Ciliate</name>
    <dbReference type="NCBI Taxonomy" id="5949"/>
    <lineage>
        <taxon>Eukaryota</taxon>
        <taxon>Sar</taxon>
        <taxon>Alveolata</taxon>
        <taxon>Ciliophora</taxon>
        <taxon>Intramacronucleata</taxon>
        <taxon>Spirotrichea</taxon>
        <taxon>Stichotrichia</taxon>
        <taxon>Sporadotrichida</taxon>
        <taxon>Oxytrichidae</taxon>
        <taxon>Stylonychinae</taxon>
        <taxon>Stylonychia</taxon>
    </lineage>
</organism>
<evidence type="ECO:0000256" key="2">
    <source>
        <dbReference type="ARBA" id="ARBA00005974"/>
    </source>
</evidence>
<keyword evidence="11" id="KW-1185">Reference proteome</keyword>
<keyword evidence="4 9" id="KW-0812">Transmembrane</keyword>
<dbReference type="GO" id="GO:0015075">
    <property type="term" value="F:monoatomic ion transmembrane transporter activity"/>
    <property type="evidence" value="ECO:0007669"/>
    <property type="project" value="InterPro"/>
</dbReference>
<keyword evidence="8 9" id="KW-0472">Membrane</keyword>
<dbReference type="Pfam" id="PF03820">
    <property type="entry name" value="SFXNs"/>
    <property type="match status" value="1"/>
</dbReference>
<comment type="similarity">
    <text evidence="2">Belongs to the sideroflexin family.</text>
</comment>
<dbReference type="OrthoDB" id="6608471at2759"/>
<feature type="transmembrane region" description="Helical" evidence="9">
    <location>
        <begin position="259"/>
        <end position="276"/>
    </location>
</feature>
<protein>
    <submittedName>
        <fullName evidence="10">Mitochondrial tricarboxylate carrier family</fullName>
    </submittedName>
</protein>
<gene>
    <name evidence="10" type="primary">Contig4297.g4601</name>
    <name evidence="10" type="ORF">STYLEM_17226</name>
</gene>
<dbReference type="PANTHER" id="PTHR11153:SF6">
    <property type="entry name" value="SIDEROFLEXIN-5"/>
    <property type="match status" value="1"/>
</dbReference>
<evidence type="ECO:0000256" key="5">
    <source>
        <dbReference type="ARBA" id="ARBA00022970"/>
    </source>
</evidence>
<dbReference type="GO" id="GO:0005743">
    <property type="term" value="C:mitochondrial inner membrane"/>
    <property type="evidence" value="ECO:0007669"/>
    <property type="project" value="TreeGrafter"/>
</dbReference>
<accession>A0A078B0D0</accession>
<comment type="subcellular location">
    <subcellularLocation>
        <location evidence="1">Mitochondrion membrane</location>
        <topology evidence="1">Multi-pass membrane protein</topology>
    </subcellularLocation>
</comment>
<evidence type="ECO:0000313" key="10">
    <source>
        <dbReference type="EMBL" id="CDW88110.1"/>
    </source>
</evidence>
<evidence type="ECO:0000256" key="7">
    <source>
        <dbReference type="ARBA" id="ARBA00023128"/>
    </source>
</evidence>
<evidence type="ECO:0000256" key="3">
    <source>
        <dbReference type="ARBA" id="ARBA00022448"/>
    </source>
</evidence>
<evidence type="ECO:0000256" key="8">
    <source>
        <dbReference type="ARBA" id="ARBA00023136"/>
    </source>
</evidence>
<evidence type="ECO:0000256" key="4">
    <source>
        <dbReference type="ARBA" id="ARBA00022692"/>
    </source>
</evidence>
<dbReference type="PANTHER" id="PTHR11153">
    <property type="entry name" value="SIDEROFLEXIN"/>
    <property type="match status" value="1"/>
</dbReference>
<evidence type="ECO:0000256" key="9">
    <source>
        <dbReference type="SAM" id="Phobius"/>
    </source>
</evidence>
<evidence type="ECO:0000256" key="1">
    <source>
        <dbReference type="ARBA" id="ARBA00004225"/>
    </source>
</evidence>
<keyword evidence="6 9" id="KW-1133">Transmembrane helix</keyword>
<feature type="transmembrane region" description="Helical" evidence="9">
    <location>
        <begin position="114"/>
        <end position="141"/>
    </location>
</feature>
<dbReference type="InParanoid" id="A0A078B0D0"/>
<proteinExistence type="inferred from homology"/>
<dbReference type="InterPro" id="IPR004686">
    <property type="entry name" value="Mtc"/>
</dbReference>
<dbReference type="EMBL" id="CCKQ01016228">
    <property type="protein sequence ID" value="CDW88110.1"/>
    <property type="molecule type" value="Genomic_DNA"/>
</dbReference>
<dbReference type="GO" id="GO:1990542">
    <property type="term" value="P:mitochondrial transmembrane transport"/>
    <property type="evidence" value="ECO:0007669"/>
    <property type="project" value="TreeGrafter"/>
</dbReference>
<dbReference type="OMA" id="HYWATAN"/>
<name>A0A078B0D0_STYLE</name>
<keyword evidence="5" id="KW-0029">Amino-acid transport</keyword>
<dbReference type="GO" id="GO:0006865">
    <property type="term" value="P:amino acid transport"/>
    <property type="evidence" value="ECO:0007669"/>
    <property type="project" value="UniProtKB-KW"/>
</dbReference>
<evidence type="ECO:0000313" key="11">
    <source>
        <dbReference type="Proteomes" id="UP000039865"/>
    </source>
</evidence>
<keyword evidence="7" id="KW-0496">Mitochondrion</keyword>
<dbReference type="Proteomes" id="UP000039865">
    <property type="component" value="Unassembled WGS sequence"/>
</dbReference>
<evidence type="ECO:0000256" key="6">
    <source>
        <dbReference type="ARBA" id="ARBA00022989"/>
    </source>
</evidence>
<feature type="transmembrane region" description="Helical" evidence="9">
    <location>
        <begin position="199"/>
        <end position="216"/>
    </location>
</feature>
<reference evidence="10 11" key="1">
    <citation type="submission" date="2014-06" db="EMBL/GenBank/DDBJ databases">
        <authorList>
            <person name="Swart Estienne"/>
        </authorList>
    </citation>
    <scope>NUCLEOTIDE SEQUENCE [LARGE SCALE GENOMIC DNA]</scope>
    <source>
        <strain evidence="10 11">130c</strain>
    </source>
</reference>
<dbReference type="AlphaFoldDB" id="A0A078B0D0"/>
<feature type="transmembrane region" description="Helical" evidence="9">
    <location>
        <begin position="161"/>
        <end position="187"/>
    </location>
</feature>
<feature type="transmembrane region" description="Helical" evidence="9">
    <location>
        <begin position="288"/>
        <end position="312"/>
    </location>
</feature>
<sequence length="347" mass="39288">MQHVQTQKKQQGQKRSFSFDKPLYDGDKYFDRLRIAIALFNPLNAMVPNDKILDYKQYLDDMRARERIERQEGREFKLTDQQIHVIRRAQIVTGASIHPDTGQLISWPFRMSSFLFMGLPLTVGLTMAPPTGFNTFFWQWLTQTYFAGLNFSNRNASNEESYVSSFMGFTAAAGSGIAIALLLRGMFGRFAGSYPGNQILFNTTTSFLALAGAGYVNSMVMRNQELKNGITLYDEHNIEVGMSKVAAKQAVMQTATTRILLAFEMVFVPGFIIGLLQKRYMMPQSGGLRSLSELAIISSVLLLGLPASIAAYHREGRIEPRQVERELRNYTLTDGKPPKYFYYNRGL</sequence>
<keyword evidence="3" id="KW-0813">Transport</keyword>